<dbReference type="Proteomes" id="UP001231189">
    <property type="component" value="Unassembled WGS sequence"/>
</dbReference>
<evidence type="ECO:0000313" key="4">
    <source>
        <dbReference type="EMBL" id="KAK1667211.1"/>
    </source>
</evidence>
<feature type="domain" description="3'-5' exonuclease" evidence="3">
    <location>
        <begin position="24"/>
        <end position="209"/>
    </location>
</feature>
<evidence type="ECO:0000256" key="2">
    <source>
        <dbReference type="ARBA" id="ARBA00022801"/>
    </source>
</evidence>
<evidence type="ECO:0000256" key="1">
    <source>
        <dbReference type="ARBA" id="ARBA00022722"/>
    </source>
</evidence>
<evidence type="ECO:0000259" key="3">
    <source>
        <dbReference type="SMART" id="SM00474"/>
    </source>
</evidence>
<organism evidence="4 5">
    <name type="scientific">Lolium multiflorum</name>
    <name type="common">Italian ryegrass</name>
    <name type="synonym">Lolium perenne subsp. multiflorum</name>
    <dbReference type="NCBI Taxonomy" id="4521"/>
    <lineage>
        <taxon>Eukaryota</taxon>
        <taxon>Viridiplantae</taxon>
        <taxon>Streptophyta</taxon>
        <taxon>Embryophyta</taxon>
        <taxon>Tracheophyta</taxon>
        <taxon>Spermatophyta</taxon>
        <taxon>Magnoliopsida</taxon>
        <taxon>Liliopsida</taxon>
        <taxon>Poales</taxon>
        <taxon>Poaceae</taxon>
        <taxon>BOP clade</taxon>
        <taxon>Pooideae</taxon>
        <taxon>Poodae</taxon>
        <taxon>Poeae</taxon>
        <taxon>Poeae Chloroplast Group 2 (Poeae type)</taxon>
        <taxon>Loliodinae</taxon>
        <taxon>Loliinae</taxon>
        <taxon>Lolium</taxon>
    </lineage>
</organism>
<evidence type="ECO:0000313" key="5">
    <source>
        <dbReference type="Proteomes" id="UP001231189"/>
    </source>
</evidence>
<dbReference type="FunFam" id="3.30.420.10:FF:000054">
    <property type="entry name" value="Werner Syndrome-like exonuclease"/>
    <property type="match status" value="1"/>
</dbReference>
<reference evidence="4" key="1">
    <citation type="submission" date="2023-07" db="EMBL/GenBank/DDBJ databases">
        <title>A chromosome-level genome assembly of Lolium multiflorum.</title>
        <authorList>
            <person name="Chen Y."/>
            <person name="Copetti D."/>
            <person name="Kolliker R."/>
            <person name="Studer B."/>
        </authorList>
    </citation>
    <scope>NUCLEOTIDE SEQUENCE</scope>
    <source>
        <strain evidence="4">02402/16</strain>
        <tissue evidence="4">Leaf</tissue>
    </source>
</reference>
<dbReference type="GO" id="GO:0005737">
    <property type="term" value="C:cytoplasm"/>
    <property type="evidence" value="ECO:0007669"/>
    <property type="project" value="TreeGrafter"/>
</dbReference>
<dbReference type="InterPro" id="IPR002562">
    <property type="entry name" value="3'-5'_exonuclease_dom"/>
</dbReference>
<keyword evidence="5" id="KW-1185">Reference proteome</keyword>
<keyword evidence="2" id="KW-0378">Hydrolase</keyword>
<dbReference type="GO" id="GO:0003676">
    <property type="term" value="F:nucleic acid binding"/>
    <property type="evidence" value="ECO:0007669"/>
    <property type="project" value="InterPro"/>
</dbReference>
<name>A0AAD8WM89_LOLMU</name>
<keyword evidence="1" id="KW-0540">Nuclease</keyword>
<dbReference type="Gene3D" id="3.30.420.10">
    <property type="entry name" value="Ribonuclease H-like superfamily/Ribonuclease H"/>
    <property type="match status" value="1"/>
</dbReference>
<protein>
    <recommendedName>
        <fullName evidence="3">3'-5' exonuclease domain-containing protein</fullName>
    </recommendedName>
</protein>
<gene>
    <name evidence="4" type="ORF">QYE76_055370</name>
</gene>
<dbReference type="SUPFAM" id="SSF53098">
    <property type="entry name" value="Ribonuclease H-like"/>
    <property type="match status" value="1"/>
</dbReference>
<dbReference type="EMBL" id="JAUUTY010000003">
    <property type="protein sequence ID" value="KAK1667211.1"/>
    <property type="molecule type" value="Genomic_DNA"/>
</dbReference>
<dbReference type="InterPro" id="IPR012337">
    <property type="entry name" value="RNaseH-like_sf"/>
</dbReference>
<dbReference type="CDD" id="cd06141">
    <property type="entry name" value="WRN_exo"/>
    <property type="match status" value="1"/>
</dbReference>
<dbReference type="PANTHER" id="PTHR13620:SF105">
    <property type="entry name" value="OS01G0737700 PROTEIN"/>
    <property type="match status" value="1"/>
</dbReference>
<dbReference type="PANTHER" id="PTHR13620">
    <property type="entry name" value="3-5 EXONUCLEASE"/>
    <property type="match status" value="1"/>
</dbReference>
<dbReference type="AlphaFoldDB" id="A0AAD8WM89"/>
<sequence>MSTRIVKDFGNGHYIVAFGEDRVYTTLTSSGDVVAGWLDLIYRIHRRRLDTLVVGLDVEWRPAQSRGAAPGPVALLQVCVGRRCLVFQILRADYVPDSLLDFLADARLTFVGVGVGADAQKLSAHYGLEVANTVDLRYFAADVLGKPALRRAGLQGVVWQVMGVWPEKPHHVQVSAWDAQRLTLEQLQYACADAFASFEVGRRLYDGVY</sequence>
<dbReference type="InterPro" id="IPR051132">
    <property type="entry name" value="3-5_Exonuclease_domain"/>
</dbReference>
<dbReference type="GO" id="GO:0005634">
    <property type="term" value="C:nucleus"/>
    <property type="evidence" value="ECO:0007669"/>
    <property type="project" value="TreeGrafter"/>
</dbReference>
<accession>A0AAD8WM89</accession>
<comment type="caution">
    <text evidence="4">The sequence shown here is derived from an EMBL/GenBank/DDBJ whole genome shotgun (WGS) entry which is preliminary data.</text>
</comment>
<dbReference type="GO" id="GO:0006139">
    <property type="term" value="P:nucleobase-containing compound metabolic process"/>
    <property type="evidence" value="ECO:0007669"/>
    <property type="project" value="InterPro"/>
</dbReference>
<proteinExistence type="predicted"/>
<dbReference type="InterPro" id="IPR036397">
    <property type="entry name" value="RNaseH_sf"/>
</dbReference>
<dbReference type="GO" id="GO:0008408">
    <property type="term" value="F:3'-5' exonuclease activity"/>
    <property type="evidence" value="ECO:0007669"/>
    <property type="project" value="InterPro"/>
</dbReference>
<dbReference type="SMART" id="SM00474">
    <property type="entry name" value="35EXOc"/>
    <property type="match status" value="1"/>
</dbReference>
<dbReference type="Pfam" id="PF01612">
    <property type="entry name" value="DNA_pol_A_exo1"/>
    <property type="match status" value="1"/>
</dbReference>